<reference evidence="2" key="1">
    <citation type="journal article" date="2024" name="Syst. Appl. Microbiol.">
        <title>First single-strain enrichments of Electrothrix cable bacteria, description of E. aestuarii sp. nov. and E. rattekaaiensis sp. nov., and proposal of a cable bacteria taxonomy following the rules of the SeqCode.</title>
        <authorList>
            <person name="Plum-Jensen L.E."/>
            <person name="Schramm A."/>
            <person name="Marshall I.P.G."/>
        </authorList>
    </citation>
    <scope>NUCLEOTIDE SEQUENCE</scope>
    <source>
        <strain evidence="2">Rat1</strain>
    </source>
</reference>
<keyword evidence="1" id="KW-0732">Signal</keyword>
<feature type="chain" id="PRO_5043919312" evidence="1">
    <location>
        <begin position="29"/>
        <end position="316"/>
    </location>
</feature>
<sequence>MHGITIRTNILLLLLTALCGQIPSSLLAAESNLTVAILLSDNESAYHEPVQAFRAEICCPVEVFNLQGDIRKDPALKEKILSTHPRLIFALGAKAAFTAKLWTKNHQDIPVLFALVFNWQRYHLMEQKNMVGIAAETAPGTKFANIALFSPDIKKIGVIYSSHSHEVLQQAQEAAELLNLELYDKEIDRSKDFKRSFKEIRSKVDAFLVLNDPVIYTLENMDWLKIRCIKEKFPCIGQSKNIAEHGLVLSINPDIAHIGSQAASIAKNIIERHQRPDLIGVMAPLGTQIIINRTTAKRIGLSLRQVSLDMATQVID</sequence>
<dbReference type="InterPro" id="IPR007487">
    <property type="entry name" value="ABC_transpt-TYRBP-like"/>
</dbReference>
<name>A0AAU8LUF4_9BACT</name>
<organism evidence="2">
    <name type="scientific">Candidatus Electrothrix aestuarii</name>
    <dbReference type="NCBI Taxonomy" id="3062594"/>
    <lineage>
        <taxon>Bacteria</taxon>
        <taxon>Pseudomonadati</taxon>
        <taxon>Thermodesulfobacteriota</taxon>
        <taxon>Desulfobulbia</taxon>
        <taxon>Desulfobulbales</taxon>
        <taxon>Desulfobulbaceae</taxon>
        <taxon>Candidatus Electrothrix</taxon>
    </lineage>
</organism>
<dbReference type="AlphaFoldDB" id="A0AAU8LUF4"/>
<protein>
    <submittedName>
        <fullName evidence="2">ABC transporter substrate binding protein</fullName>
    </submittedName>
</protein>
<feature type="signal peptide" evidence="1">
    <location>
        <begin position="1"/>
        <end position="28"/>
    </location>
</feature>
<evidence type="ECO:0000313" key="2">
    <source>
        <dbReference type="EMBL" id="XCN72509.1"/>
    </source>
</evidence>
<dbReference type="KEGG" id="eaj:Q3M24_19800"/>
<accession>A0AAU8LUF4</accession>
<dbReference type="EMBL" id="CP159373">
    <property type="protein sequence ID" value="XCN72509.1"/>
    <property type="molecule type" value="Genomic_DNA"/>
</dbReference>
<gene>
    <name evidence="2" type="ORF">Q3M24_19800</name>
</gene>
<dbReference type="Pfam" id="PF04392">
    <property type="entry name" value="ABC_sub_bind"/>
    <property type="match status" value="1"/>
</dbReference>
<dbReference type="Gene3D" id="3.40.50.2300">
    <property type="match status" value="2"/>
</dbReference>
<evidence type="ECO:0000256" key="1">
    <source>
        <dbReference type="SAM" id="SignalP"/>
    </source>
</evidence>
<proteinExistence type="predicted"/>
<dbReference type="PANTHER" id="PTHR35271:SF1">
    <property type="entry name" value="ABC TRANSPORTER, SUBSTRATE-BINDING LIPOPROTEIN"/>
    <property type="match status" value="1"/>
</dbReference>
<dbReference type="PANTHER" id="PTHR35271">
    <property type="entry name" value="ABC TRANSPORTER, SUBSTRATE-BINDING LIPOPROTEIN-RELATED"/>
    <property type="match status" value="1"/>
</dbReference>
<reference evidence="2" key="2">
    <citation type="submission" date="2024-06" db="EMBL/GenBank/DDBJ databases">
        <authorList>
            <person name="Plum-Jensen L.E."/>
            <person name="Schramm A."/>
            <person name="Marshall I.P.G."/>
        </authorList>
    </citation>
    <scope>NUCLEOTIDE SEQUENCE</scope>
    <source>
        <strain evidence="2">Rat1</strain>
    </source>
</reference>